<reference evidence="3" key="1">
    <citation type="submission" date="2020-03" db="EMBL/GenBank/DDBJ databases">
        <title>The deep terrestrial virosphere.</title>
        <authorList>
            <person name="Holmfeldt K."/>
            <person name="Nilsson E."/>
            <person name="Simone D."/>
            <person name="Lopez-Fernandez M."/>
            <person name="Wu X."/>
            <person name="de Brujin I."/>
            <person name="Lundin D."/>
            <person name="Andersson A."/>
            <person name="Bertilsson S."/>
            <person name="Dopson M."/>
        </authorList>
    </citation>
    <scope>NUCLEOTIDE SEQUENCE</scope>
    <source>
        <strain evidence="3">MM415A00224</strain>
        <strain evidence="2">MM415B00387</strain>
    </source>
</reference>
<sequence length="305" mass="35188">MLSVIVPFCNEYPQVLFTIQSIAQELKGRADFEILAVDNYCDDVAAQGRENDKGGDAIAACTKGNPWLKYLKYTEKLSHWQAKNYGVKQAAGDVLWFCDAHCVVSRDSLWPMYEYYKNHHNRLNGTLHLPLTYKILEWHSLIYKLLNEIDHGSLEYRFTPFRPAVSPYRVPCMSTCGMMMTREIYDKLGGWPAELGIYGGGEHFINFTLAVLGRTVNIFPAGPLFHHGEKRGYEWNYDDYTRNRTIATYVFGGQALAERFIAHRKGDKVVLRGILSDVIIKCAAHRRHIKHLQKMSIEHWLTQFY</sequence>
<proteinExistence type="predicted"/>
<dbReference type="AlphaFoldDB" id="A0A6M3KQ30"/>
<dbReference type="Pfam" id="PF00535">
    <property type="entry name" value="Glycos_transf_2"/>
    <property type="match status" value="1"/>
</dbReference>
<dbReference type="GO" id="GO:0016740">
    <property type="term" value="F:transferase activity"/>
    <property type="evidence" value="ECO:0007669"/>
    <property type="project" value="UniProtKB-KW"/>
</dbReference>
<evidence type="ECO:0000313" key="2">
    <source>
        <dbReference type="EMBL" id="QJA65508.1"/>
    </source>
</evidence>
<dbReference type="InterPro" id="IPR050834">
    <property type="entry name" value="Glycosyltransf_2"/>
</dbReference>
<evidence type="ECO:0000313" key="3">
    <source>
        <dbReference type="EMBL" id="QJA84156.1"/>
    </source>
</evidence>
<dbReference type="Gene3D" id="3.90.550.10">
    <property type="entry name" value="Spore Coat Polysaccharide Biosynthesis Protein SpsA, Chain A"/>
    <property type="match status" value="1"/>
</dbReference>
<dbReference type="EMBL" id="MT141540">
    <property type="protein sequence ID" value="QJA65508.1"/>
    <property type="molecule type" value="Genomic_DNA"/>
</dbReference>
<dbReference type="CDD" id="cd00761">
    <property type="entry name" value="Glyco_tranf_GTA_type"/>
    <property type="match status" value="1"/>
</dbReference>
<organism evidence="3">
    <name type="scientific">viral metagenome</name>
    <dbReference type="NCBI Taxonomy" id="1070528"/>
    <lineage>
        <taxon>unclassified sequences</taxon>
        <taxon>metagenomes</taxon>
        <taxon>organismal metagenomes</taxon>
    </lineage>
</organism>
<dbReference type="InterPro" id="IPR029044">
    <property type="entry name" value="Nucleotide-diphossugar_trans"/>
</dbReference>
<evidence type="ECO:0000259" key="1">
    <source>
        <dbReference type="Pfam" id="PF00535"/>
    </source>
</evidence>
<dbReference type="PANTHER" id="PTHR43685">
    <property type="entry name" value="GLYCOSYLTRANSFERASE"/>
    <property type="match status" value="1"/>
</dbReference>
<dbReference type="SUPFAM" id="SSF53448">
    <property type="entry name" value="Nucleotide-diphospho-sugar transferases"/>
    <property type="match status" value="1"/>
</dbReference>
<dbReference type="PANTHER" id="PTHR43685:SF2">
    <property type="entry name" value="GLYCOSYLTRANSFERASE 2-LIKE DOMAIN-CONTAINING PROTEIN"/>
    <property type="match status" value="1"/>
</dbReference>
<keyword evidence="3" id="KW-0808">Transferase</keyword>
<dbReference type="EMBL" id="MT142524">
    <property type="protein sequence ID" value="QJA84156.1"/>
    <property type="molecule type" value="Genomic_DNA"/>
</dbReference>
<feature type="domain" description="Glycosyltransferase 2-like" evidence="1">
    <location>
        <begin position="3"/>
        <end position="188"/>
    </location>
</feature>
<accession>A0A6M3KQ30</accession>
<gene>
    <name evidence="3" type="ORF">MM415A00224_0055</name>
    <name evidence="2" type="ORF">MM415B00387_0001</name>
</gene>
<dbReference type="InterPro" id="IPR001173">
    <property type="entry name" value="Glyco_trans_2-like"/>
</dbReference>
<protein>
    <submittedName>
        <fullName evidence="3">Putative glycosyltransferase</fullName>
    </submittedName>
</protein>
<name>A0A6M3KQ30_9ZZZZ</name>